<dbReference type="KEGG" id="ctp:CTRG_01332"/>
<evidence type="ECO:0000313" key="3">
    <source>
        <dbReference type="Proteomes" id="UP000002037"/>
    </source>
</evidence>
<proteinExistence type="predicted"/>
<reference evidence="2 3" key="1">
    <citation type="journal article" date="2009" name="Nature">
        <title>Evolution of pathogenicity and sexual reproduction in eight Candida genomes.</title>
        <authorList>
            <person name="Butler G."/>
            <person name="Rasmussen M.D."/>
            <person name="Lin M.F."/>
            <person name="Santos M.A."/>
            <person name="Sakthikumar S."/>
            <person name="Munro C.A."/>
            <person name="Rheinbay E."/>
            <person name="Grabherr M."/>
            <person name="Forche A."/>
            <person name="Reedy J.L."/>
            <person name="Agrafioti I."/>
            <person name="Arnaud M.B."/>
            <person name="Bates S."/>
            <person name="Brown A.J."/>
            <person name="Brunke S."/>
            <person name="Costanzo M.C."/>
            <person name="Fitzpatrick D.A."/>
            <person name="de Groot P.W."/>
            <person name="Harris D."/>
            <person name="Hoyer L.L."/>
            <person name="Hube B."/>
            <person name="Klis F.M."/>
            <person name="Kodira C."/>
            <person name="Lennard N."/>
            <person name="Logue M.E."/>
            <person name="Martin R."/>
            <person name="Neiman A.M."/>
            <person name="Nikolaou E."/>
            <person name="Quail M.A."/>
            <person name="Quinn J."/>
            <person name="Santos M.C."/>
            <person name="Schmitzberger F.F."/>
            <person name="Sherlock G."/>
            <person name="Shah P."/>
            <person name="Silverstein K.A."/>
            <person name="Skrzypek M.S."/>
            <person name="Soll D."/>
            <person name="Staggs R."/>
            <person name="Stansfield I."/>
            <person name="Stumpf M.P."/>
            <person name="Sudbery P.E."/>
            <person name="Srikantha T."/>
            <person name="Zeng Q."/>
            <person name="Berman J."/>
            <person name="Berriman M."/>
            <person name="Heitman J."/>
            <person name="Gow N.A."/>
            <person name="Lorenz M.C."/>
            <person name="Birren B.W."/>
            <person name="Kellis M."/>
            <person name="Cuomo C.A."/>
        </authorList>
    </citation>
    <scope>NUCLEOTIDE SEQUENCE [LARGE SCALE GENOMIC DNA]</scope>
    <source>
        <strain evidence="3">ATCC MYA-3404 / T1</strain>
    </source>
</reference>
<keyword evidence="3" id="KW-1185">Reference proteome</keyword>
<evidence type="ECO:0000256" key="1">
    <source>
        <dbReference type="SAM" id="MobiDB-lite"/>
    </source>
</evidence>
<accession>C5M651</accession>
<feature type="region of interest" description="Disordered" evidence="1">
    <location>
        <begin position="1"/>
        <end position="21"/>
    </location>
</feature>
<dbReference type="eggNOG" id="ENOG502SF7T">
    <property type="taxonomic scope" value="Eukaryota"/>
</dbReference>
<dbReference type="OrthoDB" id="4025332at2759"/>
<dbReference type="VEuPathDB" id="FungiDB:CTRG_01332"/>
<dbReference type="RefSeq" id="XP_002547026.1">
    <property type="nucleotide sequence ID" value="XM_002546980.1"/>
</dbReference>
<evidence type="ECO:0000313" key="2">
    <source>
        <dbReference type="EMBL" id="EER34471.1"/>
    </source>
</evidence>
<gene>
    <name evidence="2" type="ORF">CTRG_01332</name>
</gene>
<organism evidence="2 3">
    <name type="scientific">Candida tropicalis (strain ATCC MYA-3404 / T1)</name>
    <name type="common">Yeast</name>
    <dbReference type="NCBI Taxonomy" id="294747"/>
    <lineage>
        <taxon>Eukaryota</taxon>
        <taxon>Fungi</taxon>
        <taxon>Dikarya</taxon>
        <taxon>Ascomycota</taxon>
        <taxon>Saccharomycotina</taxon>
        <taxon>Pichiomycetes</taxon>
        <taxon>Debaryomycetaceae</taxon>
        <taxon>Candida/Lodderomyces clade</taxon>
        <taxon>Candida</taxon>
    </lineage>
</organism>
<dbReference type="Proteomes" id="UP000002037">
    <property type="component" value="Unassembled WGS sequence"/>
</dbReference>
<dbReference type="Pfam" id="PF13094">
    <property type="entry name" value="CENP-Q"/>
    <property type="match status" value="1"/>
</dbReference>
<dbReference type="InterPro" id="IPR025212">
    <property type="entry name" value="CAD_CENP-Q"/>
</dbReference>
<dbReference type="EMBL" id="GG692396">
    <property type="protein sequence ID" value="EER34471.1"/>
    <property type="molecule type" value="Genomic_DNA"/>
</dbReference>
<dbReference type="AlphaFoldDB" id="C5M651"/>
<dbReference type="HOGENOM" id="CLU_074843_0_0_1"/>
<name>C5M651_CANTT</name>
<dbReference type="STRING" id="294747.C5M651"/>
<dbReference type="GeneID" id="8301058"/>
<sequence>MAGSSPTEISDIPLENSHIDITNDEPSLKKRKLPFDNEALIPLNLQNIISKQRISTKIIEKLWQPLDVHNSQSMDSLLNIALLKTLEEESDVSKASRTLTTAWINQSNPESFKARLDQTNLPPPNSMYNTKVRIKANEIKDVLSYDSVSRKKTALETYLSAELKQLQELEDHYNQMLLSHQSDLQYLQKFKQTSKRHQLKLDSDIDDIHEELNLIEYDKKPDDIYLQSNSTYEFDPDQDEDTRAILEQLNKSLNISTSDLKKLNGKLEILSSMLD</sequence>
<protein>
    <submittedName>
        <fullName evidence="2">Uncharacterized protein</fullName>
    </submittedName>
</protein>